<name>A0ABX7JLG2_9RHOB</name>
<evidence type="ECO:0008006" key="3">
    <source>
        <dbReference type="Google" id="ProtNLM"/>
    </source>
</evidence>
<reference evidence="1 2" key="1">
    <citation type="submission" date="2021-02" db="EMBL/GenBank/DDBJ databases">
        <title>Paracoccus methylovroum sp.nov., a new methanol and methylamine utilizing methylotrophic denitrifer.</title>
        <authorList>
            <person name="Timsy T."/>
            <person name="Behrendt U."/>
            <person name="Ulrich A."/>
            <person name="Spanner T."/>
            <person name="Foesel B.U."/>
            <person name="Horn M.A."/>
            <person name="Kolb S."/>
        </authorList>
    </citation>
    <scope>NUCLEOTIDE SEQUENCE [LARGE SCALE GENOMIC DNA]</scope>
    <source>
        <strain evidence="1 2">H4-D09</strain>
    </source>
</reference>
<keyword evidence="2" id="KW-1185">Reference proteome</keyword>
<evidence type="ECO:0000313" key="1">
    <source>
        <dbReference type="EMBL" id="QRZ14810.1"/>
    </source>
</evidence>
<sequence length="183" mass="19837">MKHLVWTILAAVFLLVTAGIGARTEIADLRRAREWNVTAADTSGAGLHGVHARVAQVWAATAPDRPERALILVRLALRGDETARQDWISCDVTLQDGTGRIWQPLLSANTDGAIKTISPDGQNMGRCIPAPYDAPAEGQEIFSDQIFLVPAELLRGARLRVSALGTRPDALEFQVTPVLRTLP</sequence>
<dbReference type="EMBL" id="CP070371">
    <property type="protein sequence ID" value="QRZ14810.1"/>
    <property type="molecule type" value="Genomic_DNA"/>
</dbReference>
<dbReference type="RefSeq" id="WP_205295780.1">
    <property type="nucleotide sequence ID" value="NZ_CP070371.1"/>
</dbReference>
<proteinExistence type="predicted"/>
<protein>
    <recommendedName>
        <fullName evidence="3">DUF4352 domain-containing protein</fullName>
    </recommendedName>
</protein>
<evidence type="ECO:0000313" key="2">
    <source>
        <dbReference type="Proteomes" id="UP000663629"/>
    </source>
</evidence>
<dbReference type="Proteomes" id="UP000663629">
    <property type="component" value="Chromosome 2"/>
</dbReference>
<organism evidence="1 2">
    <name type="scientific">Paracoccus methylovorus</name>
    <dbReference type="NCBI Taxonomy" id="2812658"/>
    <lineage>
        <taxon>Bacteria</taxon>
        <taxon>Pseudomonadati</taxon>
        <taxon>Pseudomonadota</taxon>
        <taxon>Alphaproteobacteria</taxon>
        <taxon>Rhodobacterales</taxon>
        <taxon>Paracoccaceae</taxon>
        <taxon>Paracoccus</taxon>
    </lineage>
</organism>
<gene>
    <name evidence="1" type="ORF">JWJ88_17795</name>
</gene>
<accession>A0ABX7JLG2</accession>